<feature type="compositionally biased region" description="Polar residues" evidence="2">
    <location>
        <begin position="1"/>
        <end position="12"/>
    </location>
</feature>
<organism evidence="3 4">
    <name type="scientific">Trichonephila clavata</name>
    <name type="common">Joro spider</name>
    <name type="synonym">Nephila clavata</name>
    <dbReference type="NCBI Taxonomy" id="2740835"/>
    <lineage>
        <taxon>Eukaryota</taxon>
        <taxon>Metazoa</taxon>
        <taxon>Ecdysozoa</taxon>
        <taxon>Arthropoda</taxon>
        <taxon>Chelicerata</taxon>
        <taxon>Arachnida</taxon>
        <taxon>Araneae</taxon>
        <taxon>Araneomorphae</taxon>
        <taxon>Entelegynae</taxon>
        <taxon>Araneoidea</taxon>
        <taxon>Nephilidae</taxon>
        <taxon>Trichonephila</taxon>
    </lineage>
</organism>
<protein>
    <submittedName>
        <fullName evidence="3">Uncharacterized protein</fullName>
    </submittedName>
</protein>
<dbReference type="Gene3D" id="1.20.120.20">
    <property type="entry name" value="Apolipoprotein"/>
    <property type="match status" value="1"/>
</dbReference>
<evidence type="ECO:0000313" key="4">
    <source>
        <dbReference type="Proteomes" id="UP000887116"/>
    </source>
</evidence>
<evidence type="ECO:0000256" key="2">
    <source>
        <dbReference type="SAM" id="MobiDB-lite"/>
    </source>
</evidence>
<feature type="coiled-coil region" evidence="1">
    <location>
        <begin position="1188"/>
        <end position="1259"/>
    </location>
</feature>
<comment type="caution">
    <text evidence="3">The sequence shown here is derived from an EMBL/GenBank/DDBJ whole genome shotgun (WGS) entry which is preliminary data.</text>
</comment>
<feature type="compositionally biased region" description="Low complexity" evidence="2">
    <location>
        <begin position="13"/>
        <end position="28"/>
    </location>
</feature>
<dbReference type="Proteomes" id="UP000887116">
    <property type="component" value="Unassembled WGS sequence"/>
</dbReference>
<feature type="coiled-coil region" evidence="1">
    <location>
        <begin position="1285"/>
        <end position="1382"/>
    </location>
</feature>
<feature type="region of interest" description="Disordered" evidence="2">
    <location>
        <begin position="223"/>
        <end position="259"/>
    </location>
</feature>
<evidence type="ECO:0000313" key="3">
    <source>
        <dbReference type="EMBL" id="GFR17643.1"/>
    </source>
</evidence>
<feature type="region of interest" description="Disordered" evidence="2">
    <location>
        <begin position="1"/>
        <end position="28"/>
    </location>
</feature>
<name>A0A8X6H7Z0_TRICU</name>
<gene>
    <name evidence="3" type="primary">AVEN_37904_1</name>
    <name evidence="3" type="ORF">TNCT_66921</name>
</gene>
<dbReference type="PANTHER" id="PTHR23159">
    <property type="entry name" value="CENTROSOMAL PROTEIN 2"/>
    <property type="match status" value="1"/>
</dbReference>
<dbReference type="EMBL" id="BMAO01017678">
    <property type="protein sequence ID" value="GFR17643.1"/>
    <property type="molecule type" value="Genomic_DNA"/>
</dbReference>
<keyword evidence="4" id="KW-1185">Reference proteome</keyword>
<sequence>MDQIASQPSPNQEMLSMESLPSPSLLPSNEEVESSLLFSILSSNEIQQIEPLISEMMQEIESLDTETVQSSNSEMEQQIESLDTEMVQQSKRNQQFKFRNGPTILKFRNGPTILKFRNGPTILKFRNGPTILKFRNGPTILKSNSEMEQQIESLNSEMEQQIESLNSEMEQQIESLNSEMEQQIESLNSEMEQQIESLNSEMEQQIESLNSEVVQQIESLNSEVVQQSPNTEVDQQSSELEVVPPNTEELQGSPNDEMPSSLDDTSIEIHPTTLNFSHQPISAHCISPHETISPIQMQSLSKYVTVTGNQYRNLFFLALRFKNPVIIQKHFGFSTNTLHVPKETCILVDANSPTLKMKIVEPTVLFTFQNRQGKNPTECELLQMLFPWNSLLVKKCYIRTLFVVSYTNPFKSIWIRVRKNSAFRALVKMYYSCIQKSEPFTTEVASTLRFFKRNNAMNIENFNNWYALAHHMTVQNMFHVFNRDPSICFGRTLFQIMKRSSQLILSPQHPPPDFYTCQTTLSDTDPVGIACRIVDSKVEYVSVMILSFTKEWFLDTNNMSCCFVPTDRYAMCRFWFPLLKDKTTWEKFGMEWYLSNFLENTMVLKALVDAILQSQRDPYNLLHVQLVQTLKKDISHDVTEAFTASQRLVDQYPELYRSSSSFLDFLFKLCHVPSPPQCQEENVHKTWAAKETELESLKETLRKRESLYDIEKRDYEAQISIWKEKTLQYEAQIRSLQEHLSRYDVEIKNLQDQLINCQKELQHCLDGQNEPDRTLGIGGLFKPCPIEEPPHPALDYPGATDSSFTCQALEFHPQKDLEDQWKQELRSFLEEFKNDMSTNFTLTKEQNENISKLLETLPLLTPSEPLVESPKECLGATGSTCQELEFPSQNERVVEKIDEWKQELRSFLEEFKKDMSTNFTLTKAQNENISKLLETLPPDKPSSLEPLVKPTALADEISEKLFNTFEQLLHRKLSQEHLNDMLQTFQLNDHFKHLKNRITNSIHLGKTRQKVLAHVNDTEYKVKKVIESLFQKLSTLFGSDLPSLHLLERLDLLEEKLLEQNTRCESSKVQEFVRQNFPSIAFSEDWQELFIKRVESSLTINNSFQEQLKRVANHWSFNYVDENDWFITIERKFQHSQGLERQLTETNTKLNSIYHMMVENLDYDTKMVAMKNPTNLDQGFFQWVKNGVMKLKIELDLVREQLVQAIEAPTSYEVTELHELPAICGVDVDSELKMERDQLKQERDQLKQERDQLKEERYQFWEKGNQLKEEGDQLKEERNQLWGENKQLEVERDQLWEQNNQLKIERDQLKFEKNQLIEEKAQFWKENEQLKIEKNQLNEEKGQLLNENNQLKVEKDQFWKENDRLMNENNSLKVHVNKLTQHGKELANEFTQEKYKLDKQCNVSKKQWEAFLKECKKLVDPVNIQTFVTDVQKKYSVHEEIVQNGVQLLNYFHMTLSNPNWSQEIISKFKQLEYYKVQYEKLLADHEETQNKSEKELESIMEDNIKQQQQLKQQLMKCETDLMECREKLMEPKSETIVERGTCISIQNKKFKRRSTAEEEEDTKEYWRTRCFELEKQLSKPTHEISLLKMKCLFMAFFHLYFKLMYDFKWKKLPQELEPDLNREIRDKLKRLDNLLKQDRDNELLNTLLIYVDAELHVILLGECAVNIFKDKLKKCKSEKQLLDASVEETVKYFSNVDDEMIT</sequence>
<dbReference type="PANTHER" id="PTHR23159:SF31">
    <property type="entry name" value="CENTROSOME-ASSOCIATED PROTEIN CEP250 ISOFORM X1"/>
    <property type="match status" value="1"/>
</dbReference>
<feature type="compositionally biased region" description="Polar residues" evidence="2">
    <location>
        <begin position="223"/>
        <end position="239"/>
    </location>
</feature>
<dbReference type="OrthoDB" id="7474354at2759"/>
<dbReference type="SUPFAM" id="SSF47162">
    <property type="entry name" value="Apolipoprotein"/>
    <property type="match status" value="1"/>
</dbReference>
<proteinExistence type="predicted"/>
<reference evidence="3" key="1">
    <citation type="submission" date="2020-07" db="EMBL/GenBank/DDBJ databases">
        <title>Multicomponent nature underlies the extraordinary mechanical properties of spider dragline silk.</title>
        <authorList>
            <person name="Kono N."/>
            <person name="Nakamura H."/>
            <person name="Mori M."/>
            <person name="Yoshida Y."/>
            <person name="Ohtoshi R."/>
            <person name="Malay A.D."/>
            <person name="Moran D.A.P."/>
            <person name="Tomita M."/>
            <person name="Numata K."/>
            <person name="Arakawa K."/>
        </authorList>
    </citation>
    <scope>NUCLEOTIDE SEQUENCE</scope>
</reference>
<feature type="coiled-coil region" evidence="1">
    <location>
        <begin position="144"/>
        <end position="219"/>
    </location>
</feature>
<feature type="coiled-coil region" evidence="1">
    <location>
        <begin position="733"/>
        <end position="760"/>
    </location>
</feature>
<feature type="coiled-coil region" evidence="1">
    <location>
        <begin position="1472"/>
        <end position="1528"/>
    </location>
</feature>
<keyword evidence="1" id="KW-0175">Coiled coil</keyword>
<evidence type="ECO:0000256" key="1">
    <source>
        <dbReference type="SAM" id="Coils"/>
    </source>
</evidence>
<accession>A0A8X6H7Z0</accession>